<comment type="caution">
    <text evidence="6">The sequence shown here is derived from an EMBL/GenBank/DDBJ whole genome shotgun (WGS) entry which is preliminary data.</text>
</comment>
<keyword evidence="4" id="KW-0411">Iron-sulfur</keyword>
<evidence type="ECO:0000256" key="3">
    <source>
        <dbReference type="ARBA" id="ARBA00023004"/>
    </source>
</evidence>
<dbReference type="InterPro" id="IPR050157">
    <property type="entry name" value="PSI_iron-sulfur_center"/>
</dbReference>
<dbReference type="PANTHER" id="PTHR24960:SF79">
    <property type="entry name" value="PHOTOSYSTEM I IRON-SULFUR CENTER"/>
    <property type="match status" value="1"/>
</dbReference>
<dbReference type="CDD" id="cd16373">
    <property type="entry name" value="DMSOR_beta_like"/>
    <property type="match status" value="1"/>
</dbReference>
<dbReference type="Pfam" id="PF00037">
    <property type="entry name" value="Fer4"/>
    <property type="match status" value="1"/>
</dbReference>
<name>A0A7V4WVM7_CALAY</name>
<feature type="domain" description="4Fe-4S ferredoxin-type" evidence="5">
    <location>
        <begin position="20"/>
        <end position="51"/>
    </location>
</feature>
<dbReference type="InterPro" id="IPR017896">
    <property type="entry name" value="4Fe4S_Fe-S-bd"/>
</dbReference>
<dbReference type="PROSITE" id="PS00198">
    <property type="entry name" value="4FE4S_FER_1"/>
    <property type="match status" value="2"/>
</dbReference>
<organism evidence="6">
    <name type="scientific">Caldithrix abyssi</name>
    <dbReference type="NCBI Taxonomy" id="187145"/>
    <lineage>
        <taxon>Bacteria</taxon>
        <taxon>Pseudomonadati</taxon>
        <taxon>Calditrichota</taxon>
        <taxon>Calditrichia</taxon>
        <taxon>Calditrichales</taxon>
        <taxon>Calditrichaceae</taxon>
        <taxon>Caldithrix</taxon>
    </lineage>
</organism>
<evidence type="ECO:0000259" key="5">
    <source>
        <dbReference type="PROSITE" id="PS51379"/>
    </source>
</evidence>
<reference evidence="6" key="1">
    <citation type="journal article" date="2020" name="mSystems">
        <title>Genome- and Community-Level Interaction Insights into Carbon Utilization and Element Cycling Functions of Hydrothermarchaeota in Hydrothermal Sediment.</title>
        <authorList>
            <person name="Zhou Z."/>
            <person name="Liu Y."/>
            <person name="Xu W."/>
            <person name="Pan J."/>
            <person name="Luo Z.H."/>
            <person name="Li M."/>
        </authorList>
    </citation>
    <scope>NUCLEOTIDE SEQUENCE [LARGE SCALE GENOMIC DNA]</scope>
    <source>
        <strain evidence="6">HyVt-577</strain>
    </source>
</reference>
<feature type="domain" description="4Fe-4S ferredoxin-type" evidence="5">
    <location>
        <begin position="58"/>
        <end position="91"/>
    </location>
</feature>
<proteinExistence type="predicted"/>
<dbReference type="Gene3D" id="3.30.70.20">
    <property type="match status" value="2"/>
</dbReference>
<keyword evidence="3" id="KW-0408">Iron</keyword>
<dbReference type="PROSITE" id="PS51379">
    <property type="entry name" value="4FE4S_FER_2"/>
    <property type="match status" value="3"/>
</dbReference>
<dbReference type="Proteomes" id="UP000885779">
    <property type="component" value="Unassembled WGS sequence"/>
</dbReference>
<feature type="domain" description="4Fe-4S ferredoxin-type" evidence="5">
    <location>
        <begin position="135"/>
        <end position="164"/>
    </location>
</feature>
<protein>
    <submittedName>
        <fullName evidence="6">4Fe-4S dicluster domain-containing protein</fullName>
    </submittedName>
</protein>
<dbReference type="GO" id="GO:0051539">
    <property type="term" value="F:4 iron, 4 sulfur cluster binding"/>
    <property type="evidence" value="ECO:0007669"/>
    <property type="project" value="UniProtKB-KW"/>
</dbReference>
<sequence length="168" mass="18672">MLLDLLNKLVSARYPLRPPGAVKEDAFLQKCIRCRRCEEACPYDSIKMAHGDWGLKMGTPFIYPTAVPCYLCSDWPCINACPTGALEAVGEKENVKMGEAAIDETTCFAYNGIICRACYERCPIYTVAITLKEELYPVVHKEHCVGCGICEQVCPTDPKSIVVFSAHR</sequence>
<accession>A0A7V4WVM7</accession>
<keyword evidence="1" id="KW-0004">4Fe-4S</keyword>
<dbReference type="GO" id="GO:0046872">
    <property type="term" value="F:metal ion binding"/>
    <property type="evidence" value="ECO:0007669"/>
    <property type="project" value="UniProtKB-KW"/>
</dbReference>
<evidence type="ECO:0000256" key="2">
    <source>
        <dbReference type="ARBA" id="ARBA00022723"/>
    </source>
</evidence>
<evidence type="ECO:0000256" key="1">
    <source>
        <dbReference type="ARBA" id="ARBA00022485"/>
    </source>
</evidence>
<dbReference type="EMBL" id="DRQG01000114">
    <property type="protein sequence ID" value="HGY56524.1"/>
    <property type="molecule type" value="Genomic_DNA"/>
</dbReference>
<evidence type="ECO:0000313" key="6">
    <source>
        <dbReference type="EMBL" id="HGY56524.1"/>
    </source>
</evidence>
<dbReference type="Pfam" id="PF12838">
    <property type="entry name" value="Fer4_7"/>
    <property type="match status" value="1"/>
</dbReference>
<keyword evidence="2" id="KW-0479">Metal-binding</keyword>
<dbReference type="PANTHER" id="PTHR24960">
    <property type="entry name" value="PHOTOSYSTEM I IRON-SULFUR CENTER-RELATED"/>
    <property type="match status" value="1"/>
</dbReference>
<dbReference type="SUPFAM" id="SSF54862">
    <property type="entry name" value="4Fe-4S ferredoxins"/>
    <property type="match status" value="1"/>
</dbReference>
<dbReference type="AlphaFoldDB" id="A0A7V4WVM7"/>
<dbReference type="InterPro" id="IPR017900">
    <property type="entry name" value="4Fe4S_Fe_S_CS"/>
</dbReference>
<gene>
    <name evidence="6" type="ORF">ENK44_12515</name>
</gene>
<evidence type="ECO:0000256" key="4">
    <source>
        <dbReference type="ARBA" id="ARBA00023014"/>
    </source>
</evidence>